<dbReference type="RefSeq" id="WP_210218215.1">
    <property type="nucleotide sequence ID" value="NZ_CP072793.1"/>
</dbReference>
<evidence type="ECO:0000313" key="1">
    <source>
        <dbReference type="EMBL" id="QTR52675.1"/>
    </source>
</evidence>
<evidence type="ECO:0000313" key="2">
    <source>
        <dbReference type="Proteomes" id="UP000672009"/>
    </source>
</evidence>
<proteinExistence type="predicted"/>
<organism evidence="1 2">
    <name type="scientific">Thiothrix unzii</name>
    <dbReference type="NCBI Taxonomy" id="111769"/>
    <lineage>
        <taxon>Bacteria</taxon>
        <taxon>Pseudomonadati</taxon>
        <taxon>Pseudomonadota</taxon>
        <taxon>Gammaproteobacteria</taxon>
        <taxon>Thiotrichales</taxon>
        <taxon>Thiotrichaceae</taxon>
        <taxon>Thiothrix</taxon>
    </lineage>
</organism>
<name>A0A975F744_9GAMM</name>
<protein>
    <submittedName>
        <fullName evidence="1">Uncharacterized protein</fullName>
    </submittedName>
</protein>
<sequence length="290" mass="33657">MNENSHYKQVRTWLKLRGFTDKHCDYLIDKDKKVVKRNNRIRDGLIKDHTQVITVGNRSNTVTLSIIRETELTELIDAIEASNYNVLDEFISLSKKVQQEMEISSIALLVEPFREIFEEDGTSIRYDLATSIVERKIKPVLFPWHNPNCHILVGDEPFFSGFDIKEQIMAYAQIANEYKGCAVININDLNNISWIEKEWANICKSYLEQCTDTKKVKSRNIKPSTLALYKKWYERLLAIKQECENKDEYFSENNAHEQIAGEEKKDTSTIDKGIRAYLATVECSEISENS</sequence>
<dbReference type="KEGG" id="tun:J9260_13310"/>
<dbReference type="EMBL" id="CP072793">
    <property type="protein sequence ID" value="QTR52675.1"/>
    <property type="molecule type" value="Genomic_DNA"/>
</dbReference>
<reference evidence="1" key="1">
    <citation type="submission" date="2021-04" db="EMBL/GenBank/DDBJ databases">
        <title>Genomics, taxonomy and metabolism of representatives of sulfur bacteria of the genus Thiothrix: Thiothrix fructosivorans QT, Thiothrix unzii A1T and three new species, Thiothrix subterranea sp. nov., Thiothrix litoralis sp. nov. and 'Candidatus Thiothrix anitrata' sp. nov.</title>
        <authorList>
            <person name="Ravin N.V."/>
            <person name="Smolyakov D."/>
            <person name="Rudenko T.S."/>
            <person name="Mardanov A.V."/>
            <person name="Beletsky A.V."/>
            <person name="Markov N.D."/>
            <person name="Fomenkov A.I."/>
            <person name="Roberts R.J."/>
            <person name="Karnachuk O.V."/>
            <person name="Novikov A."/>
            <person name="Grabovich M.Y."/>
        </authorList>
    </citation>
    <scope>NUCLEOTIDE SEQUENCE</scope>
    <source>
        <strain evidence="1">A1</strain>
    </source>
</reference>
<keyword evidence="2" id="KW-1185">Reference proteome</keyword>
<accession>A0A975F744</accession>
<gene>
    <name evidence="1" type="ORF">J9260_13310</name>
</gene>
<dbReference type="AlphaFoldDB" id="A0A975F744"/>
<dbReference type="Proteomes" id="UP000672009">
    <property type="component" value="Chromosome"/>
</dbReference>